<keyword evidence="12" id="KW-1185">Reference proteome</keyword>
<keyword evidence="4" id="KW-0770">Synapse</keyword>
<feature type="compositionally biased region" description="Basic and acidic residues" evidence="9">
    <location>
        <begin position="197"/>
        <end position="209"/>
    </location>
</feature>
<dbReference type="FunFam" id="1.20.5.110:FF:000018">
    <property type="entry name" value="Synaptosomal-associated protein"/>
    <property type="match status" value="1"/>
</dbReference>
<dbReference type="GO" id="GO:0043005">
    <property type="term" value="C:neuron projection"/>
    <property type="evidence" value="ECO:0007669"/>
    <property type="project" value="UniProtKB-KW"/>
</dbReference>
<dbReference type="GO" id="GO:0005484">
    <property type="term" value="F:SNAP receptor activity"/>
    <property type="evidence" value="ECO:0007669"/>
    <property type="project" value="TreeGrafter"/>
</dbReference>
<evidence type="ECO:0000256" key="7">
    <source>
        <dbReference type="RuleBase" id="RU003496"/>
    </source>
</evidence>
<dbReference type="PROSITE" id="PS50192">
    <property type="entry name" value="T_SNARE"/>
    <property type="match status" value="2"/>
</dbReference>
<evidence type="ECO:0000256" key="2">
    <source>
        <dbReference type="ARBA" id="ARBA00022599"/>
    </source>
</evidence>
<dbReference type="SUPFAM" id="SSF58038">
    <property type="entry name" value="SNARE fusion complex"/>
    <property type="match status" value="2"/>
</dbReference>
<feature type="domain" description="T-SNARE coiled-coil homology" evidence="10">
    <location>
        <begin position="18"/>
        <end position="80"/>
    </location>
</feature>
<dbReference type="PANTHER" id="PTHR19305:SF14">
    <property type="entry name" value="SYNAPTOSOMAL-ASSOCIATED PROTEIN-RELATED"/>
    <property type="match status" value="1"/>
</dbReference>
<organism evidence="11 12">
    <name type="scientific">Holothuria leucospilota</name>
    <name type="common">Black long sea cucumber</name>
    <name type="synonym">Mertensiothuria leucospilota</name>
    <dbReference type="NCBI Taxonomy" id="206669"/>
    <lineage>
        <taxon>Eukaryota</taxon>
        <taxon>Metazoa</taxon>
        <taxon>Echinodermata</taxon>
        <taxon>Eleutherozoa</taxon>
        <taxon>Echinozoa</taxon>
        <taxon>Holothuroidea</taxon>
        <taxon>Aspidochirotacea</taxon>
        <taxon>Aspidochirotida</taxon>
        <taxon>Holothuriidae</taxon>
        <taxon>Holothuria</taxon>
    </lineage>
</organism>
<evidence type="ECO:0000256" key="9">
    <source>
        <dbReference type="SAM" id="MobiDB-lite"/>
    </source>
</evidence>
<dbReference type="Pfam" id="PF00835">
    <property type="entry name" value="SNAP-25"/>
    <property type="match status" value="1"/>
</dbReference>
<dbReference type="CDD" id="cd15889">
    <property type="entry name" value="SNARE_SNAP25N_23N"/>
    <property type="match status" value="1"/>
</dbReference>
<protein>
    <recommendedName>
        <fullName evidence="7">Synaptosomal-associated protein</fullName>
    </recommendedName>
</protein>
<keyword evidence="2" id="KW-0771">Synaptosome</keyword>
<dbReference type="EMBL" id="JAIZAY010000003">
    <property type="protein sequence ID" value="KAJ8045807.1"/>
    <property type="molecule type" value="Genomic_DNA"/>
</dbReference>
<dbReference type="FunFam" id="1.20.5.110:FF:000007">
    <property type="entry name" value="Synaptosomal-associated protein"/>
    <property type="match status" value="1"/>
</dbReference>
<evidence type="ECO:0000259" key="10">
    <source>
        <dbReference type="PROSITE" id="PS50192"/>
    </source>
</evidence>
<dbReference type="GO" id="GO:0031629">
    <property type="term" value="P:synaptic vesicle fusion to presynaptic active zone membrane"/>
    <property type="evidence" value="ECO:0007669"/>
    <property type="project" value="TreeGrafter"/>
</dbReference>
<proteinExistence type="inferred from homology"/>
<dbReference type="AlphaFoldDB" id="A0A9Q1HDS5"/>
<dbReference type="Gene3D" id="1.20.5.110">
    <property type="match status" value="2"/>
</dbReference>
<feature type="coiled-coil region" evidence="8">
    <location>
        <begin position="3"/>
        <end position="76"/>
    </location>
</feature>
<evidence type="ECO:0000256" key="5">
    <source>
        <dbReference type="ARBA" id="ARBA00023054"/>
    </source>
</evidence>
<comment type="similarity">
    <text evidence="1 7">Belongs to the SNAP-25 family.</text>
</comment>
<evidence type="ECO:0000256" key="1">
    <source>
        <dbReference type="ARBA" id="ARBA00009480"/>
    </source>
</evidence>
<keyword evidence="5 8" id="KW-0175">Coiled coil</keyword>
<evidence type="ECO:0000313" key="12">
    <source>
        <dbReference type="Proteomes" id="UP001152320"/>
    </source>
</evidence>
<feature type="compositionally biased region" description="Polar residues" evidence="9">
    <location>
        <begin position="187"/>
        <end position="196"/>
    </location>
</feature>
<feature type="region of interest" description="Disordered" evidence="9">
    <location>
        <begin position="187"/>
        <end position="209"/>
    </location>
</feature>
<sequence>MDDATMRSEIEELQMKANEITDESLESTRRMLQMSEESRDVGIKTLVMLDEQGEQLDRIEEGMDQINTDMRDAEKNLMGMEKCCGLCVCPWKKMRNFEKGDDYKQTWSGNEDGKINSSQPMRIEDSRDGVAGNSTYITRITNDAREDEMDENLQAVSGIVGNLRHMALDMSNEIDAQNKQVDRIVNKAQSNEQRISQADKRTKEFLRNK</sequence>
<comment type="subcellular location">
    <subcellularLocation>
        <location evidence="6">Synapse</location>
        <location evidence="6">Synaptosome</location>
    </subcellularLocation>
</comment>
<dbReference type="GO" id="GO:0016082">
    <property type="term" value="P:synaptic vesicle priming"/>
    <property type="evidence" value="ECO:0007669"/>
    <property type="project" value="TreeGrafter"/>
</dbReference>
<dbReference type="GO" id="GO:0005886">
    <property type="term" value="C:plasma membrane"/>
    <property type="evidence" value="ECO:0007669"/>
    <property type="project" value="TreeGrafter"/>
</dbReference>
<comment type="caution">
    <text evidence="11">The sequence shown here is derived from an EMBL/GenBank/DDBJ whole genome shotgun (WGS) entry which is preliminary data.</text>
</comment>
<name>A0A9Q1HDS5_HOLLE</name>
<dbReference type="GO" id="GO:0019905">
    <property type="term" value="F:syntaxin binding"/>
    <property type="evidence" value="ECO:0007669"/>
    <property type="project" value="TreeGrafter"/>
</dbReference>
<dbReference type="InterPro" id="IPR000928">
    <property type="entry name" value="SNAP-25_dom"/>
</dbReference>
<evidence type="ECO:0000256" key="8">
    <source>
        <dbReference type="SAM" id="Coils"/>
    </source>
</evidence>
<evidence type="ECO:0000313" key="11">
    <source>
        <dbReference type="EMBL" id="KAJ8045807.1"/>
    </source>
</evidence>
<dbReference type="SMART" id="SM00397">
    <property type="entry name" value="t_SNARE"/>
    <property type="match status" value="2"/>
</dbReference>
<evidence type="ECO:0000256" key="3">
    <source>
        <dbReference type="ARBA" id="ARBA00022737"/>
    </source>
</evidence>
<dbReference type="GO" id="GO:0098793">
    <property type="term" value="C:presynapse"/>
    <property type="evidence" value="ECO:0007669"/>
    <property type="project" value="GOC"/>
</dbReference>
<dbReference type="OrthoDB" id="19261at2759"/>
<feature type="domain" description="T-SNARE coiled-coil homology" evidence="10">
    <location>
        <begin position="143"/>
        <end position="205"/>
    </location>
</feature>
<reference evidence="11" key="1">
    <citation type="submission" date="2021-10" db="EMBL/GenBank/DDBJ databases">
        <title>Tropical sea cucumber genome reveals ecological adaptation and Cuvierian tubules defense mechanism.</title>
        <authorList>
            <person name="Chen T."/>
        </authorList>
    </citation>
    <scope>NUCLEOTIDE SEQUENCE</scope>
    <source>
        <strain evidence="11">Nanhai2018</strain>
        <tissue evidence="11">Muscle</tissue>
    </source>
</reference>
<dbReference type="PANTHER" id="PTHR19305">
    <property type="entry name" value="SYNAPTOSOMAL ASSOCIATED PROTEIN"/>
    <property type="match status" value="1"/>
</dbReference>
<evidence type="ECO:0000256" key="4">
    <source>
        <dbReference type="ARBA" id="ARBA00023018"/>
    </source>
</evidence>
<dbReference type="InterPro" id="IPR000727">
    <property type="entry name" value="T_SNARE_dom"/>
</dbReference>
<accession>A0A9Q1HDS5</accession>
<gene>
    <name evidence="11" type="ORF">HOLleu_08893</name>
</gene>
<evidence type="ECO:0000256" key="6">
    <source>
        <dbReference type="ARBA" id="ARBA00034102"/>
    </source>
</evidence>
<dbReference type="GO" id="GO:0031201">
    <property type="term" value="C:SNARE complex"/>
    <property type="evidence" value="ECO:0007669"/>
    <property type="project" value="TreeGrafter"/>
</dbReference>
<keyword evidence="3" id="KW-0677">Repeat</keyword>
<dbReference type="Proteomes" id="UP001152320">
    <property type="component" value="Chromosome 3"/>
</dbReference>